<dbReference type="RefSeq" id="WP_093229066.1">
    <property type="nucleotide sequence ID" value="NZ_LT629803.1"/>
</dbReference>
<sequence>MDKSTNTQTHLSTHTFTLGNGLKIIVREDHRRPQVFSTVIYAVGDSHENCEDRGLSTLAFWSMLQNSAEQKKILEGLGGQIQNLNGPVAINAITLPSANLQVAFEAHARLMTHTLTDSKMRESIENLILRRKKNARFVSAISFSPELEALIETGSSTYKPAVGFIEQLEQLSLEKIRVWHQRWFGPNNALLVVAGDVTADKVKQLAEAYFGGIERGNVPDRPIVRGQQEPGYRQITQQMNIERPLMQIIFNTPSLATTTDVRSVRALEVLSALLSHCAPESLRSTSKLPDTIFCSFPLDSRSNTRISFAYEFEGDAIEAEAGFWRLLDHVKYTLFSDEEIGRAVETLCKNELVAYDTLQAQSMDLGWAVAQGTSIDTWEAKVEQLQDITASDIQQAAQMLLKRERASVGHMFPMKASSISDSATDSVT</sequence>
<dbReference type="GO" id="GO:0046872">
    <property type="term" value="F:metal ion binding"/>
    <property type="evidence" value="ECO:0007669"/>
    <property type="project" value="InterPro"/>
</dbReference>
<feature type="domain" description="Peptidase M16 C-terminal" evidence="2">
    <location>
        <begin position="171"/>
        <end position="347"/>
    </location>
</feature>
<dbReference type="Pfam" id="PF05193">
    <property type="entry name" value="Peptidase_M16_C"/>
    <property type="match status" value="1"/>
</dbReference>
<name>A0A4R4KEE8_PSEVA</name>
<dbReference type="Proteomes" id="UP000295254">
    <property type="component" value="Unassembled WGS sequence"/>
</dbReference>
<reference evidence="4" key="1">
    <citation type="journal article" date="2019" name="bioRxiv">
        <title>Bacterially produced spermidine induces plant systemic susceptibility to pathogens.</title>
        <authorList>
            <person name="Melnyk R.A."/>
            <person name="Beskrovnaya P.A."/>
            <person name="Liu Z."/>
            <person name="Song Y."/>
            <person name="Haney C.H."/>
        </authorList>
    </citation>
    <scope>NUCLEOTIDE SEQUENCE [LARGE SCALE GENOMIC DNA]</scope>
    <source>
        <strain evidence="4">Dha-51</strain>
    </source>
</reference>
<dbReference type="InterPro" id="IPR050361">
    <property type="entry name" value="MPP/UQCRC_Complex"/>
</dbReference>
<dbReference type="InterPro" id="IPR007863">
    <property type="entry name" value="Peptidase_M16_C"/>
</dbReference>
<evidence type="ECO:0000256" key="1">
    <source>
        <dbReference type="ARBA" id="ARBA00007261"/>
    </source>
</evidence>
<dbReference type="SUPFAM" id="SSF63411">
    <property type="entry name" value="LuxS/MPP-like metallohydrolase"/>
    <property type="match status" value="2"/>
</dbReference>
<gene>
    <name evidence="3" type="ORF">EIY72_05575</name>
</gene>
<comment type="similarity">
    <text evidence="1">Belongs to the peptidase M16 family.</text>
</comment>
<evidence type="ECO:0000259" key="2">
    <source>
        <dbReference type="Pfam" id="PF05193"/>
    </source>
</evidence>
<accession>A0A4R4KEE8</accession>
<evidence type="ECO:0000313" key="4">
    <source>
        <dbReference type="Proteomes" id="UP000295254"/>
    </source>
</evidence>
<organism evidence="3 4">
    <name type="scientific">Pseudomonas vancouverensis</name>
    <dbReference type="NCBI Taxonomy" id="95300"/>
    <lineage>
        <taxon>Bacteria</taxon>
        <taxon>Pseudomonadati</taxon>
        <taxon>Pseudomonadota</taxon>
        <taxon>Gammaproteobacteria</taxon>
        <taxon>Pseudomonadales</taxon>
        <taxon>Pseudomonadaceae</taxon>
        <taxon>Pseudomonas</taxon>
    </lineage>
</organism>
<dbReference type="PANTHER" id="PTHR11851">
    <property type="entry name" value="METALLOPROTEASE"/>
    <property type="match status" value="1"/>
</dbReference>
<dbReference type="PANTHER" id="PTHR11851:SF49">
    <property type="entry name" value="MITOCHONDRIAL-PROCESSING PEPTIDASE SUBUNIT ALPHA"/>
    <property type="match status" value="1"/>
</dbReference>
<dbReference type="OrthoDB" id="9811314at2"/>
<protein>
    <submittedName>
        <fullName evidence="3">Insulinase family protein</fullName>
    </submittedName>
</protein>
<proteinExistence type="inferred from homology"/>
<comment type="caution">
    <text evidence="3">The sequence shown here is derived from an EMBL/GenBank/DDBJ whole genome shotgun (WGS) entry which is preliminary data.</text>
</comment>
<dbReference type="Gene3D" id="3.30.830.10">
    <property type="entry name" value="Metalloenzyme, LuxS/M16 peptidase-like"/>
    <property type="match status" value="2"/>
</dbReference>
<dbReference type="InterPro" id="IPR011249">
    <property type="entry name" value="Metalloenz_LuxS/M16"/>
</dbReference>
<evidence type="ECO:0000313" key="3">
    <source>
        <dbReference type="EMBL" id="TDB66334.1"/>
    </source>
</evidence>
<keyword evidence="4" id="KW-1185">Reference proteome</keyword>
<dbReference type="AlphaFoldDB" id="A0A4R4KEE8"/>
<dbReference type="EMBL" id="RRZK01000007">
    <property type="protein sequence ID" value="TDB66334.1"/>
    <property type="molecule type" value="Genomic_DNA"/>
</dbReference>